<reference evidence="2" key="1">
    <citation type="submission" date="2013-09" db="EMBL/GenBank/DDBJ databases">
        <title>Corchorus olitorius genome sequencing.</title>
        <authorList>
            <person name="Alam M."/>
            <person name="Haque M.S."/>
            <person name="Islam M.S."/>
            <person name="Emdad E.M."/>
            <person name="Islam M.M."/>
            <person name="Ahmed B."/>
            <person name="Halim A."/>
            <person name="Hossen Q.M.M."/>
            <person name="Hossain M.Z."/>
            <person name="Ahmed R."/>
            <person name="Khan M.M."/>
            <person name="Islam R."/>
            <person name="Rashid M.M."/>
            <person name="Khan S.A."/>
            <person name="Rahman M.S."/>
            <person name="Alam M."/>
            <person name="Yahiya A.S."/>
            <person name="Khan M.S."/>
            <person name="Azam M.S."/>
            <person name="Haque T."/>
            <person name="Lashkar M.Z.H."/>
            <person name="Akhand A.I."/>
            <person name="Morshed G."/>
            <person name="Roy S."/>
            <person name="Uddin K.S."/>
            <person name="Rabeya T."/>
            <person name="Hossain A.S."/>
            <person name="Chowdhury A."/>
            <person name="Snigdha A.R."/>
            <person name="Mortoza M.S."/>
            <person name="Matin S.A."/>
            <person name="Hoque S.M.E."/>
            <person name="Islam M.K."/>
            <person name="Roy D.K."/>
            <person name="Haider R."/>
            <person name="Moosa M.M."/>
            <person name="Elias S.M."/>
            <person name="Hasan A.M."/>
            <person name="Jahan S."/>
            <person name="Shafiuddin M."/>
            <person name="Mahmood N."/>
            <person name="Shommy N.S."/>
        </authorList>
    </citation>
    <scope>NUCLEOTIDE SEQUENCE [LARGE SCALE GENOMIC DNA]</scope>
    <source>
        <strain evidence="2">cv. O-4</strain>
    </source>
</reference>
<dbReference type="EMBL" id="AWUE01020606">
    <property type="protein sequence ID" value="OMO67468.1"/>
    <property type="molecule type" value="Genomic_DNA"/>
</dbReference>
<organism evidence="1 2">
    <name type="scientific">Corchorus olitorius</name>
    <dbReference type="NCBI Taxonomy" id="93759"/>
    <lineage>
        <taxon>Eukaryota</taxon>
        <taxon>Viridiplantae</taxon>
        <taxon>Streptophyta</taxon>
        <taxon>Embryophyta</taxon>
        <taxon>Tracheophyta</taxon>
        <taxon>Spermatophyta</taxon>
        <taxon>Magnoliopsida</taxon>
        <taxon>eudicotyledons</taxon>
        <taxon>Gunneridae</taxon>
        <taxon>Pentapetalae</taxon>
        <taxon>rosids</taxon>
        <taxon>malvids</taxon>
        <taxon>Malvales</taxon>
        <taxon>Malvaceae</taxon>
        <taxon>Grewioideae</taxon>
        <taxon>Apeibeae</taxon>
        <taxon>Corchorus</taxon>
    </lineage>
</organism>
<accession>A0A1R3HAV2</accession>
<protein>
    <submittedName>
        <fullName evidence="1">Uncharacterized protein</fullName>
    </submittedName>
</protein>
<dbReference type="AlphaFoldDB" id="A0A1R3HAV2"/>
<name>A0A1R3HAV2_9ROSI</name>
<comment type="caution">
    <text evidence="1">The sequence shown here is derived from an EMBL/GenBank/DDBJ whole genome shotgun (WGS) entry which is preliminary data.</text>
</comment>
<gene>
    <name evidence="1" type="ORF">COLO4_30136</name>
</gene>
<sequence length="53" mass="5868">MAQSQRENKHGAWFFARSKFVAAGADDSSQEGVVKLPSPSDCLQLLRRGQDMD</sequence>
<proteinExistence type="predicted"/>
<dbReference type="Proteomes" id="UP000187203">
    <property type="component" value="Unassembled WGS sequence"/>
</dbReference>
<evidence type="ECO:0000313" key="1">
    <source>
        <dbReference type="EMBL" id="OMO67468.1"/>
    </source>
</evidence>
<keyword evidence="2" id="KW-1185">Reference proteome</keyword>
<evidence type="ECO:0000313" key="2">
    <source>
        <dbReference type="Proteomes" id="UP000187203"/>
    </source>
</evidence>